<accession>A0ABV7ZBI8</accession>
<reference evidence="3" key="1">
    <citation type="journal article" date="2019" name="Int. J. Syst. Evol. Microbiol.">
        <title>The Global Catalogue of Microorganisms (GCM) 10K type strain sequencing project: providing services to taxonomists for standard genome sequencing and annotation.</title>
        <authorList>
            <consortium name="The Broad Institute Genomics Platform"/>
            <consortium name="The Broad Institute Genome Sequencing Center for Infectious Disease"/>
            <person name="Wu L."/>
            <person name="Ma J."/>
        </authorList>
    </citation>
    <scope>NUCLEOTIDE SEQUENCE [LARGE SCALE GENOMIC DNA]</scope>
    <source>
        <strain evidence="3">CCTCC AB 2017081</strain>
    </source>
</reference>
<dbReference type="Pfam" id="PF01381">
    <property type="entry name" value="HTH_3"/>
    <property type="match status" value="1"/>
</dbReference>
<proteinExistence type="predicted"/>
<protein>
    <submittedName>
        <fullName evidence="2">Helix-turn-helix domain-containing protein</fullName>
    </submittedName>
</protein>
<feature type="domain" description="HTH cro/C1-type" evidence="1">
    <location>
        <begin position="6"/>
        <end position="61"/>
    </location>
</feature>
<dbReference type="PROSITE" id="PS50943">
    <property type="entry name" value="HTH_CROC1"/>
    <property type="match status" value="1"/>
</dbReference>
<dbReference type="SUPFAM" id="SSF47413">
    <property type="entry name" value="lambda repressor-like DNA-binding domains"/>
    <property type="match status" value="1"/>
</dbReference>
<evidence type="ECO:0000259" key="1">
    <source>
        <dbReference type="PROSITE" id="PS50943"/>
    </source>
</evidence>
<dbReference type="RefSeq" id="WP_380103582.1">
    <property type="nucleotide sequence ID" value="NZ_JBHRZG010000024.1"/>
</dbReference>
<dbReference type="Gene3D" id="1.10.260.40">
    <property type="entry name" value="lambda repressor-like DNA-binding domains"/>
    <property type="match status" value="1"/>
</dbReference>
<dbReference type="InterPro" id="IPR010982">
    <property type="entry name" value="Lambda_DNA-bd_dom_sf"/>
</dbReference>
<evidence type="ECO:0000313" key="3">
    <source>
        <dbReference type="Proteomes" id="UP001595803"/>
    </source>
</evidence>
<dbReference type="EMBL" id="JBHRZG010000024">
    <property type="protein sequence ID" value="MFC3834756.1"/>
    <property type="molecule type" value="Genomic_DNA"/>
</dbReference>
<sequence length="71" mass="7302">MLLPGLKSARTRAGLTQEQLAAAAGVSSATVFKHEQGQVNGVSGRTLQALATALKVDARSLFLPAHSEGSE</sequence>
<dbReference type="SMART" id="SM00530">
    <property type="entry name" value="HTH_XRE"/>
    <property type="match status" value="1"/>
</dbReference>
<name>A0ABV7ZBI8_9DEIO</name>
<dbReference type="CDD" id="cd00093">
    <property type="entry name" value="HTH_XRE"/>
    <property type="match status" value="1"/>
</dbReference>
<keyword evidence="3" id="KW-1185">Reference proteome</keyword>
<evidence type="ECO:0000313" key="2">
    <source>
        <dbReference type="EMBL" id="MFC3834756.1"/>
    </source>
</evidence>
<organism evidence="2 3">
    <name type="scientific">Deinococcus rufus</name>
    <dbReference type="NCBI Taxonomy" id="2136097"/>
    <lineage>
        <taxon>Bacteria</taxon>
        <taxon>Thermotogati</taxon>
        <taxon>Deinococcota</taxon>
        <taxon>Deinococci</taxon>
        <taxon>Deinococcales</taxon>
        <taxon>Deinococcaceae</taxon>
        <taxon>Deinococcus</taxon>
    </lineage>
</organism>
<dbReference type="Proteomes" id="UP001595803">
    <property type="component" value="Unassembled WGS sequence"/>
</dbReference>
<dbReference type="InterPro" id="IPR001387">
    <property type="entry name" value="Cro/C1-type_HTH"/>
</dbReference>
<comment type="caution">
    <text evidence="2">The sequence shown here is derived from an EMBL/GenBank/DDBJ whole genome shotgun (WGS) entry which is preliminary data.</text>
</comment>
<gene>
    <name evidence="2" type="ORF">ACFOSB_18010</name>
</gene>